<proteinExistence type="predicted"/>
<sequence length="103" mass="11638">MLQVPPVRKFHLAGTRKKVLINRNIYYLPWQPSQGKSSLPHSYNLPNHQHRDQIGSDPPDFLQGPEDMIFLTDTGECGGTGAVIELIRLMNRISSAVSCIYDF</sequence>
<dbReference type="AlphaFoldDB" id="A0A2H6MY96"/>
<evidence type="ECO:0000313" key="2">
    <source>
        <dbReference type="EMBL" id="LAA17991.1"/>
    </source>
</evidence>
<evidence type="ECO:0000256" key="1">
    <source>
        <dbReference type="SAM" id="MobiDB-lite"/>
    </source>
</evidence>
<organism evidence="2">
    <name type="scientific">Micrurus carvalhoi</name>
    <dbReference type="NCBI Taxonomy" id="3147026"/>
    <lineage>
        <taxon>Eukaryota</taxon>
        <taxon>Metazoa</taxon>
        <taxon>Chordata</taxon>
        <taxon>Craniata</taxon>
        <taxon>Vertebrata</taxon>
        <taxon>Euteleostomi</taxon>
        <taxon>Lepidosauria</taxon>
        <taxon>Squamata</taxon>
        <taxon>Bifurcata</taxon>
        <taxon>Unidentata</taxon>
        <taxon>Episquamata</taxon>
        <taxon>Toxicofera</taxon>
        <taxon>Serpentes</taxon>
        <taxon>Colubroidea</taxon>
        <taxon>Elapidae</taxon>
        <taxon>Elapinae</taxon>
        <taxon>Micrurus</taxon>
    </lineage>
</organism>
<dbReference type="EMBL" id="IACI01004335">
    <property type="protein sequence ID" value="LAA17991.1"/>
    <property type="molecule type" value="Transcribed_RNA"/>
</dbReference>
<feature type="region of interest" description="Disordered" evidence="1">
    <location>
        <begin position="33"/>
        <end position="58"/>
    </location>
</feature>
<accession>A0A2H6MY96</accession>
<reference evidence="2" key="2">
    <citation type="submission" date="2017-12" db="EMBL/GenBank/DDBJ databases">
        <title>Coralsnake Venomics: Analyses of Venom Gland Transcriptomes and Proteomes of Six Brazilian Taxa.</title>
        <authorList>
            <person name="Aird S.D."/>
            <person name="Jorge da Silva N."/>
            <person name="Qiu L."/>
            <person name="Villar-Briones A."/>
            <person name="Aparecida-Saddi V."/>
            <person name="Campos-Telles M.P."/>
            <person name="Grau M."/>
            <person name="Mikheyev A.S."/>
        </authorList>
    </citation>
    <scope>NUCLEOTIDE SEQUENCE</scope>
    <source>
        <tissue evidence="2">Venom_gland</tissue>
    </source>
</reference>
<protein>
    <submittedName>
        <fullName evidence="2">Uncharacterized protein</fullName>
    </submittedName>
</protein>
<name>A0A2H6MY96_9SAUR</name>
<reference evidence="2" key="1">
    <citation type="submission" date="2017-07" db="EMBL/GenBank/DDBJ databases">
        <authorList>
            <person name="Mikheyev A."/>
            <person name="Grau M."/>
        </authorList>
    </citation>
    <scope>NUCLEOTIDE SEQUENCE</scope>
    <source>
        <tissue evidence="2">Venom_gland</tissue>
    </source>
</reference>
<feature type="compositionally biased region" description="Polar residues" evidence="1">
    <location>
        <begin position="33"/>
        <end position="47"/>
    </location>
</feature>